<keyword evidence="3" id="KW-0378">Hydrolase</keyword>
<dbReference type="InterPro" id="IPR050491">
    <property type="entry name" value="AmpC-like"/>
</dbReference>
<feature type="signal peptide" evidence="1">
    <location>
        <begin position="1"/>
        <end position="28"/>
    </location>
</feature>
<sequence length="402" mass="42820">MDRMRQHLVAIGALLALTAALSPTIAAASPAPRSAAELPPLDPALLQKAISGLPSATVTGALVNVAGPAGQWSGTSGVRDVVTRRTVQADGNFRIGSTSKIFTAVVLLQLAAEDELDLDQSVQHYLPGLLPASYPAVTVRQLLNHTSGLPGGDLGDGDAQWFADHRLDSWTPRQIVADAVTHPMEFTPGTAQRYNGTNYYVAGLLIERLTGHTYAHEVRRRVIEPLNLRNTYVLNRHDPRLPGPHAHGYVAVTKDGTTTLHDVSRQSPYPWAEGGLISNSADLRTLITAVFEGRLVPASELNEMFTLPDVPYVGEDNCDTGPDAGRACFSAGLMKATLPNGLSGWGKTGARPGYTTGVFATRGLSRVLVYSLNATGDKDGSESPYIQRIVAATFDPDLLTGN</sequence>
<dbReference type="SUPFAM" id="SSF56601">
    <property type="entry name" value="beta-lactamase/transpeptidase-like"/>
    <property type="match status" value="1"/>
</dbReference>
<dbReference type="Proteomes" id="UP001165074">
    <property type="component" value="Unassembled WGS sequence"/>
</dbReference>
<proteinExistence type="predicted"/>
<feature type="chain" id="PRO_5040745194" evidence="1">
    <location>
        <begin position="29"/>
        <end position="402"/>
    </location>
</feature>
<feature type="domain" description="Beta-lactamase-related" evidence="2">
    <location>
        <begin position="59"/>
        <end position="386"/>
    </location>
</feature>
<evidence type="ECO:0000313" key="4">
    <source>
        <dbReference type="Proteomes" id="UP001165074"/>
    </source>
</evidence>
<dbReference type="InterPro" id="IPR012338">
    <property type="entry name" value="Beta-lactam/transpept-like"/>
</dbReference>
<keyword evidence="4" id="KW-1185">Reference proteome</keyword>
<gene>
    <name evidence="3" type="ORF">Airi02_064030</name>
</gene>
<evidence type="ECO:0000259" key="2">
    <source>
        <dbReference type="Pfam" id="PF00144"/>
    </source>
</evidence>
<dbReference type="InterPro" id="IPR001466">
    <property type="entry name" value="Beta-lactam-related"/>
</dbReference>
<dbReference type="Gene3D" id="3.40.710.10">
    <property type="entry name" value="DD-peptidase/beta-lactamase superfamily"/>
    <property type="match status" value="1"/>
</dbReference>
<dbReference type="Pfam" id="PF00144">
    <property type="entry name" value="Beta-lactamase"/>
    <property type="match status" value="1"/>
</dbReference>
<dbReference type="PANTHER" id="PTHR46825">
    <property type="entry name" value="D-ALANYL-D-ALANINE-CARBOXYPEPTIDASE/ENDOPEPTIDASE AMPH"/>
    <property type="match status" value="1"/>
</dbReference>
<dbReference type="GO" id="GO:0016787">
    <property type="term" value="F:hydrolase activity"/>
    <property type="evidence" value="ECO:0007669"/>
    <property type="project" value="UniProtKB-KW"/>
</dbReference>
<dbReference type="PANTHER" id="PTHR46825:SF7">
    <property type="entry name" value="D-ALANYL-D-ALANINE CARBOXYPEPTIDASE"/>
    <property type="match status" value="1"/>
</dbReference>
<comment type="caution">
    <text evidence="3">The sequence shown here is derived from an EMBL/GenBank/DDBJ whole genome shotgun (WGS) entry which is preliminary data.</text>
</comment>
<organism evidence="3 4">
    <name type="scientific">Actinoallomurus iriomotensis</name>
    <dbReference type="NCBI Taxonomy" id="478107"/>
    <lineage>
        <taxon>Bacteria</taxon>
        <taxon>Bacillati</taxon>
        <taxon>Actinomycetota</taxon>
        <taxon>Actinomycetes</taxon>
        <taxon>Streptosporangiales</taxon>
        <taxon>Thermomonosporaceae</taxon>
        <taxon>Actinoallomurus</taxon>
    </lineage>
</organism>
<evidence type="ECO:0000256" key="1">
    <source>
        <dbReference type="SAM" id="SignalP"/>
    </source>
</evidence>
<keyword evidence="1" id="KW-0732">Signal</keyword>
<accession>A0A9W6S6V2</accession>
<dbReference type="EMBL" id="BSTK01000010">
    <property type="protein sequence ID" value="GLY88474.1"/>
    <property type="molecule type" value="Genomic_DNA"/>
</dbReference>
<reference evidence="3" key="1">
    <citation type="submission" date="2023-03" db="EMBL/GenBank/DDBJ databases">
        <title>Actinoallomurus iriomotensis NBRC 103684.</title>
        <authorList>
            <person name="Ichikawa N."/>
            <person name="Sato H."/>
            <person name="Tonouchi N."/>
        </authorList>
    </citation>
    <scope>NUCLEOTIDE SEQUENCE</scope>
    <source>
        <strain evidence="3">NBRC 103684</strain>
    </source>
</reference>
<dbReference type="AlphaFoldDB" id="A0A9W6S6V2"/>
<name>A0A9W6S6V2_9ACTN</name>
<protein>
    <submittedName>
        <fullName evidence="3">Serine hydrolase</fullName>
    </submittedName>
</protein>
<evidence type="ECO:0000313" key="3">
    <source>
        <dbReference type="EMBL" id="GLY88474.1"/>
    </source>
</evidence>